<organism evidence="2 3">
    <name type="scientific">Gemmata palustris</name>
    <dbReference type="NCBI Taxonomy" id="2822762"/>
    <lineage>
        <taxon>Bacteria</taxon>
        <taxon>Pseudomonadati</taxon>
        <taxon>Planctomycetota</taxon>
        <taxon>Planctomycetia</taxon>
        <taxon>Gemmatales</taxon>
        <taxon>Gemmataceae</taxon>
        <taxon>Gemmata</taxon>
    </lineage>
</organism>
<feature type="region of interest" description="Disordered" evidence="1">
    <location>
        <begin position="61"/>
        <end position="110"/>
    </location>
</feature>
<feature type="compositionally biased region" description="Basic and acidic residues" evidence="1">
    <location>
        <begin position="95"/>
        <end position="108"/>
    </location>
</feature>
<feature type="region of interest" description="Disordered" evidence="1">
    <location>
        <begin position="20"/>
        <end position="39"/>
    </location>
</feature>
<evidence type="ECO:0000313" key="2">
    <source>
        <dbReference type="EMBL" id="MBP3957732.1"/>
    </source>
</evidence>
<reference evidence="2 3" key="1">
    <citation type="submission" date="2021-04" db="EMBL/GenBank/DDBJ databases">
        <authorList>
            <person name="Ivanova A."/>
        </authorList>
    </citation>
    <scope>NUCLEOTIDE SEQUENCE [LARGE SCALE GENOMIC DNA]</scope>
    <source>
        <strain evidence="2 3">G18</strain>
    </source>
</reference>
<sequence>MFDWLNNGVPSVKAPRGATLTAAIGPGSTGGSSPTWNDNDTRRHLAEWVYAAVRATSQRIAAQPIKVGRKQKNAKNRPSGAKSTGSRNPAASGSDVKEAPEHPLHDILDQPNPYLTESTLISLIVASLEVTGTAFLWFDEQESGNPRLWYLPTGWVREDPDYVGLPLTRFIVRAENSTDEYRLGSAELIRMSYPDPANPFQSLSPLKAAFRSVLADEQILDSQVTSFRNGGRPGLLVKVGQDASGSGIGDQDDSPALTATQRRVLTQRIKEATSGAANAGEPIILDAIIKEVTRISNTPAEMDFTASSLLTRDRVLAAFGTPKVSLGMTDDANRASAVVSDETFCFSKCAPICRLISDHLTNFFRVVYEDASLVVWLEPPRPRDPDGRRADLQQLIGAGAIKVNELRAEHGLPADPDGDVWVKSGPAPVEQKPDPAEPKPNPDPPKGVRTWDLLSEAERRNVFARNAAHRSGRPISLE</sequence>
<dbReference type="Proteomes" id="UP000676565">
    <property type="component" value="Unassembled WGS sequence"/>
</dbReference>
<accession>A0ABS5BWF0</accession>
<feature type="compositionally biased region" description="Polar residues" evidence="1">
    <location>
        <begin position="81"/>
        <end position="91"/>
    </location>
</feature>
<dbReference type="EMBL" id="JAGKQQ010000001">
    <property type="protein sequence ID" value="MBP3957732.1"/>
    <property type="molecule type" value="Genomic_DNA"/>
</dbReference>
<name>A0ABS5BWF0_9BACT</name>
<evidence type="ECO:0000256" key="1">
    <source>
        <dbReference type="SAM" id="MobiDB-lite"/>
    </source>
</evidence>
<gene>
    <name evidence="2" type="ORF">J8F10_20975</name>
</gene>
<dbReference type="InterPro" id="IPR006944">
    <property type="entry name" value="Phage/GTA_portal"/>
</dbReference>
<proteinExistence type="predicted"/>
<feature type="region of interest" description="Disordered" evidence="1">
    <location>
        <begin position="412"/>
        <end position="450"/>
    </location>
</feature>
<protein>
    <submittedName>
        <fullName evidence="2">Phage portal protein</fullName>
    </submittedName>
</protein>
<evidence type="ECO:0000313" key="3">
    <source>
        <dbReference type="Proteomes" id="UP000676565"/>
    </source>
</evidence>
<dbReference type="Pfam" id="PF04860">
    <property type="entry name" value="Phage_portal"/>
    <property type="match status" value="1"/>
</dbReference>
<dbReference type="RefSeq" id="WP_210657069.1">
    <property type="nucleotide sequence ID" value="NZ_JAGKQQ010000001.1"/>
</dbReference>
<keyword evidence="3" id="KW-1185">Reference proteome</keyword>
<comment type="caution">
    <text evidence="2">The sequence shown here is derived from an EMBL/GenBank/DDBJ whole genome shotgun (WGS) entry which is preliminary data.</text>
</comment>